<evidence type="ECO:0000256" key="6">
    <source>
        <dbReference type="ARBA" id="ARBA00023014"/>
    </source>
</evidence>
<feature type="binding site" evidence="8">
    <location>
        <begin position="10"/>
        <end position="12"/>
    </location>
    <ligand>
        <name>substrate</name>
    </ligand>
</feature>
<dbReference type="GO" id="GO:0008616">
    <property type="term" value="P:tRNA queuosine(34) biosynthetic process"/>
    <property type="evidence" value="ECO:0007669"/>
    <property type="project" value="UniProtKB-UniRule"/>
</dbReference>
<dbReference type="EMBL" id="CZPZ01000006">
    <property type="protein sequence ID" value="CUS33724.1"/>
    <property type="molecule type" value="Genomic_DNA"/>
</dbReference>
<dbReference type="GO" id="GO:0000287">
    <property type="term" value="F:magnesium ion binding"/>
    <property type="evidence" value="ECO:0007669"/>
    <property type="project" value="UniProtKB-UniRule"/>
</dbReference>
<dbReference type="InterPro" id="IPR024924">
    <property type="entry name" value="7-CO-7-deazaguanine_synth-like"/>
</dbReference>
<dbReference type="GO" id="GO:1904047">
    <property type="term" value="F:S-adenosyl-L-methionine binding"/>
    <property type="evidence" value="ECO:0007669"/>
    <property type="project" value="UniProtKB-UniRule"/>
</dbReference>
<dbReference type="PIRSF" id="PIRSF000370">
    <property type="entry name" value="QueE"/>
    <property type="match status" value="1"/>
</dbReference>
<dbReference type="InterPro" id="IPR027621">
    <property type="entry name" value="rSAM_QueE_gams"/>
</dbReference>
<dbReference type="EC" id="4.3.99.3" evidence="8"/>
<keyword evidence="5 8" id="KW-0408">Iron</keyword>
<dbReference type="GO" id="GO:0016840">
    <property type="term" value="F:carbon-nitrogen lyase activity"/>
    <property type="evidence" value="ECO:0007669"/>
    <property type="project" value="UniProtKB-UniRule"/>
</dbReference>
<dbReference type="STRING" id="1742973.COMA2_140047"/>
<keyword evidence="3 8" id="KW-0479">Metal-binding</keyword>
<organism evidence="10 11">
    <name type="scientific">Candidatus Nitrospira nitrificans</name>
    <dbReference type="NCBI Taxonomy" id="1742973"/>
    <lineage>
        <taxon>Bacteria</taxon>
        <taxon>Pseudomonadati</taxon>
        <taxon>Nitrospirota</taxon>
        <taxon>Nitrospiria</taxon>
        <taxon>Nitrospirales</taxon>
        <taxon>Nitrospiraceae</taxon>
        <taxon>Nitrospira</taxon>
    </lineage>
</organism>
<keyword evidence="11" id="KW-1185">Reference proteome</keyword>
<comment type="catalytic activity">
    <reaction evidence="8">
        <text>6-carboxy-5,6,7,8-tetrahydropterin + H(+) = 7-carboxy-7-carbaguanine + NH4(+)</text>
        <dbReference type="Rhea" id="RHEA:27974"/>
        <dbReference type="ChEBI" id="CHEBI:15378"/>
        <dbReference type="ChEBI" id="CHEBI:28938"/>
        <dbReference type="ChEBI" id="CHEBI:61032"/>
        <dbReference type="ChEBI" id="CHEBI:61036"/>
        <dbReference type="EC" id="4.3.99.3"/>
    </reaction>
</comment>
<comment type="similarity">
    <text evidence="8">Belongs to the radical SAM superfamily. 7-carboxy-7-deazaguanine synthase family.</text>
</comment>
<feature type="binding site" evidence="8">
    <location>
        <position position="36"/>
    </location>
    <ligand>
        <name>[4Fe-4S] cluster</name>
        <dbReference type="ChEBI" id="CHEBI:49883"/>
        <note>4Fe-4S-S-AdoMet</note>
    </ligand>
</feature>
<evidence type="ECO:0000256" key="3">
    <source>
        <dbReference type="ARBA" id="ARBA00022723"/>
    </source>
</evidence>
<dbReference type="Gene3D" id="3.20.20.70">
    <property type="entry name" value="Aldolase class I"/>
    <property type="match status" value="1"/>
</dbReference>
<dbReference type="CDD" id="cd01335">
    <property type="entry name" value="Radical_SAM"/>
    <property type="match status" value="1"/>
</dbReference>
<sequence>MRVTEIFHSVQGESTFAGLPCVFIRLTGCPLRCTWCDTDYAFFGGTDRSIDDILDRVRSYGCQLVEVTGGEPLAQPDAGTLLRRLCREGFTVLLETSGAVDTAIVDPSVRIILDVKCPGSGMTDRMHWPNVERLRPQDEAKFVMQDRSDYEWAKTILDRFRLTARCSVLFSPVFGALDPRQLAEWLLADRLPIRLQLQLHKHIWTPDMRGV</sequence>
<keyword evidence="2 8" id="KW-0949">S-adenosyl-L-methionine</keyword>
<feature type="domain" description="Radical SAM core" evidence="9">
    <location>
        <begin position="16"/>
        <end position="211"/>
    </location>
</feature>
<dbReference type="RefSeq" id="WP_090895286.1">
    <property type="nucleotide sequence ID" value="NZ_CZPZ01000006.1"/>
</dbReference>
<gene>
    <name evidence="8 10" type="primary">queE</name>
    <name evidence="10" type="ORF">COMA2_140047</name>
</gene>
<evidence type="ECO:0000256" key="2">
    <source>
        <dbReference type="ARBA" id="ARBA00022691"/>
    </source>
</evidence>
<dbReference type="NCBIfam" id="TIGR04349">
    <property type="entry name" value="rSAM_QueE_gams"/>
    <property type="match status" value="1"/>
</dbReference>
<name>A0A0S4L7D6_9BACT</name>
<dbReference type="GO" id="GO:0051539">
    <property type="term" value="F:4 iron, 4 sulfur cluster binding"/>
    <property type="evidence" value="ECO:0007669"/>
    <property type="project" value="UniProtKB-UniRule"/>
</dbReference>
<comment type="subunit">
    <text evidence="8">Homodimer.</text>
</comment>
<dbReference type="InterPro" id="IPR013785">
    <property type="entry name" value="Aldolase_TIM"/>
</dbReference>
<evidence type="ECO:0000259" key="9">
    <source>
        <dbReference type="PROSITE" id="PS51918"/>
    </source>
</evidence>
<evidence type="ECO:0000256" key="1">
    <source>
        <dbReference type="ARBA" id="ARBA00022485"/>
    </source>
</evidence>
<dbReference type="AlphaFoldDB" id="A0A0S4L7D6"/>
<evidence type="ECO:0000256" key="7">
    <source>
        <dbReference type="ARBA" id="ARBA00023239"/>
    </source>
</evidence>
<dbReference type="PANTHER" id="PTHR42836">
    <property type="entry name" value="7-CARBOXY-7-DEAZAGUANINE SYNTHASE"/>
    <property type="match status" value="1"/>
</dbReference>
<comment type="function">
    <text evidence="8">Catalyzes the complex heterocyclic radical-mediated conversion of 6-carboxy-5,6,7,8-tetrahydropterin (CPH4) to 7-carboxy-7-deazaguanine (CDG), a step common to the biosynthetic pathways of all 7-deazapurine-containing compounds.</text>
</comment>
<proteinExistence type="inferred from homology"/>
<dbReference type="Proteomes" id="UP000198736">
    <property type="component" value="Unassembled WGS sequence"/>
</dbReference>
<comment type="cofactor">
    <cofactor evidence="8">
        <name>S-adenosyl-L-methionine</name>
        <dbReference type="ChEBI" id="CHEBI:59789"/>
    </cofactor>
    <text evidence="8">Binds 1 S-adenosyl-L-methionine per subunit.</text>
</comment>
<dbReference type="HAMAP" id="MF_00917">
    <property type="entry name" value="QueE"/>
    <property type="match status" value="1"/>
</dbReference>
<comment type="caution">
    <text evidence="8">Lacks conserved residue(s) required for the propagation of feature annotation.</text>
</comment>
<feature type="binding site" evidence="8">
    <location>
        <position position="68"/>
    </location>
    <ligand>
        <name>substrate</name>
    </ligand>
</feature>
<keyword evidence="1 8" id="KW-0004">4Fe-4S</keyword>
<keyword evidence="6 8" id="KW-0411">Iron-sulfur</keyword>
<dbReference type="SFLD" id="SFLDS00029">
    <property type="entry name" value="Radical_SAM"/>
    <property type="match status" value="1"/>
</dbReference>
<evidence type="ECO:0000256" key="8">
    <source>
        <dbReference type="HAMAP-Rule" id="MF_00917"/>
    </source>
</evidence>
<evidence type="ECO:0000256" key="5">
    <source>
        <dbReference type="ARBA" id="ARBA00023004"/>
    </source>
</evidence>
<feature type="binding site" evidence="8">
    <location>
        <position position="70"/>
    </location>
    <ligand>
        <name>S-adenosyl-L-methionine</name>
        <dbReference type="ChEBI" id="CHEBI:59789"/>
    </ligand>
</feature>
<feature type="binding site" evidence="8">
    <location>
        <position position="38"/>
    </location>
    <ligand>
        <name>Mg(2+)</name>
        <dbReference type="ChEBI" id="CHEBI:18420"/>
    </ligand>
</feature>
<feature type="binding site" evidence="8">
    <location>
        <position position="29"/>
    </location>
    <ligand>
        <name>[4Fe-4S] cluster</name>
        <dbReference type="ChEBI" id="CHEBI:49883"/>
        <note>4Fe-4S-S-AdoMet</note>
    </ligand>
</feature>
<dbReference type="PROSITE" id="PS51918">
    <property type="entry name" value="RADICAL_SAM"/>
    <property type="match status" value="1"/>
</dbReference>
<dbReference type="OrthoDB" id="9792276at2"/>
<keyword evidence="8" id="KW-0671">Queuosine biosynthesis</keyword>
<protein>
    <recommendedName>
        <fullName evidence="8">7-carboxy-7-deazaguanine synthase</fullName>
        <shortName evidence="8">CDG synthase</shortName>
        <ecNumber evidence="8">4.3.99.3</ecNumber>
    </recommendedName>
    <alternativeName>
        <fullName evidence="8">Queuosine biosynthesis protein QueE</fullName>
    </alternativeName>
</protein>
<feature type="binding site" evidence="8">
    <location>
        <position position="25"/>
    </location>
    <ligand>
        <name>substrate</name>
    </ligand>
</feature>
<evidence type="ECO:0000313" key="10">
    <source>
        <dbReference type="EMBL" id="CUS33724.1"/>
    </source>
</evidence>
<comment type="cofactor">
    <cofactor evidence="8">
        <name>Mg(2+)</name>
        <dbReference type="ChEBI" id="CHEBI:18420"/>
    </cofactor>
</comment>
<comment type="cofactor">
    <cofactor evidence="8">
        <name>[4Fe-4S] cluster</name>
        <dbReference type="ChEBI" id="CHEBI:49883"/>
    </cofactor>
    <text evidence="8">Binds 1 [4Fe-4S] cluster. The cluster is coordinated with 3 cysteines and an exchangeable S-adenosyl-L-methionine.</text>
</comment>
<feature type="binding site" evidence="8">
    <location>
        <position position="33"/>
    </location>
    <ligand>
        <name>[4Fe-4S] cluster</name>
        <dbReference type="ChEBI" id="CHEBI:49883"/>
        <note>4Fe-4S-S-AdoMet</note>
    </ligand>
</feature>
<evidence type="ECO:0000256" key="4">
    <source>
        <dbReference type="ARBA" id="ARBA00022842"/>
    </source>
</evidence>
<dbReference type="InterPro" id="IPR007197">
    <property type="entry name" value="rSAM"/>
</dbReference>
<dbReference type="Pfam" id="PF04055">
    <property type="entry name" value="Radical_SAM"/>
    <property type="match status" value="1"/>
</dbReference>
<accession>A0A0S4L7D6</accession>
<dbReference type="PANTHER" id="PTHR42836:SF1">
    <property type="entry name" value="7-CARBOXY-7-DEAZAGUANINE SYNTHASE"/>
    <property type="match status" value="1"/>
</dbReference>
<keyword evidence="7 8" id="KW-0456">Lyase</keyword>
<comment type="pathway">
    <text evidence="8">Purine metabolism; 7-cyano-7-deazaguanine biosynthesis.</text>
</comment>
<reference evidence="11" key="1">
    <citation type="submission" date="2015-10" db="EMBL/GenBank/DDBJ databases">
        <authorList>
            <person name="Luecker S."/>
            <person name="Luecker S."/>
        </authorList>
    </citation>
    <scope>NUCLEOTIDE SEQUENCE [LARGE SCALE GENOMIC DNA]</scope>
</reference>
<feature type="binding site" evidence="8">
    <location>
        <begin position="35"/>
        <end position="37"/>
    </location>
    <ligand>
        <name>S-adenosyl-L-methionine</name>
        <dbReference type="ChEBI" id="CHEBI:59789"/>
    </ligand>
</feature>
<keyword evidence="4 8" id="KW-0460">Magnesium</keyword>
<dbReference type="UniPathway" id="UPA00391"/>
<dbReference type="SUPFAM" id="SSF102114">
    <property type="entry name" value="Radical SAM enzymes"/>
    <property type="match status" value="1"/>
</dbReference>
<evidence type="ECO:0000313" key="11">
    <source>
        <dbReference type="Proteomes" id="UP000198736"/>
    </source>
</evidence>
<dbReference type="InterPro" id="IPR058240">
    <property type="entry name" value="rSAM_sf"/>
</dbReference>